<evidence type="ECO:0000313" key="3">
    <source>
        <dbReference type="Proteomes" id="UP000722791"/>
    </source>
</evidence>
<sequence length="832" mass="85915">MQAFQASIGKRLLQQRKGGSCTGTTCFSPVTSTRNIVTELHVARCASPAASSAACTPADWHYAVPSSITTRAEFEHQYRQHMATPNRYCRYGDIELYAPSEEGAAAILKTVAEPLVRCQRWLRLGNSLIHILLYELLKIFAALGGDRELILAGSDELDALATVKSGSGHGHTSFHVEPYIQTSISRLNAGTSNGNGIRNGDYESHPSVDGHLGGYAAAASNGNGIFATSSNGNGCIAVNNGNATASNNNGAGCLAAANGISSCGNGSSSNGNGNHSNRNGSGSVHHNGYNASGNKTFPPSHAPLPGPGSFSHSSPPSTPGFLLLRTDPRVRDSSLEDLTATGFLAALSAGAASPLLLVEMHDSDGSSSSSNDDIPAGGLNSGLGSQGRTRPSMDGEVAAVAAAGGTTAATAAKYRLWARMMEAALHTRASVPVTTSRVGSRRDRGQVATPVDNGDSGSNGNGNGAAIVEQSRPIVVWGLLTDLKCWRFYCVRETTRQASLNGSNGNGNGSGVGKFEILGSRRLRVADEYMATWPGLVPALAALYAILCTSDGLATQRSGDASQALTYDMPHDPHRDRLMRFHLIMGAPNAPLYGTVGEWVRQRLGEYVQCRHEQKRLRQASEATAQQAAVAVAAARAAAAAAAAATIDRMPPPPPGVPNPAATAVTVAAAATATVADSTLHLLPATPPAAAAPAPAAAASSSTAAPEVAEAAAAPAPPIFVSSRISGTEREPSSSGHDDRADKKGMGSSPAAATIATAAVAAGTTEYYGVRLAAAKQQLVEARERAARLRLHARALGISPQWTPGTGPSEPTHHERKQLAGEGKVEIGLEQQ</sequence>
<feature type="compositionally biased region" description="Basic and acidic residues" evidence="1">
    <location>
        <begin position="811"/>
        <end position="832"/>
    </location>
</feature>
<comment type="caution">
    <text evidence="2">The sequence shown here is derived from an EMBL/GenBank/DDBJ whole genome shotgun (WGS) entry which is preliminary data.</text>
</comment>
<reference evidence="2" key="1">
    <citation type="journal article" date="2021" name="Proc. Natl. Acad. Sci. U.S.A.">
        <title>Three genomes in the algal genus Volvox reveal the fate of a haploid sex-determining region after a transition to homothallism.</title>
        <authorList>
            <person name="Yamamoto K."/>
            <person name="Hamaji T."/>
            <person name="Kawai-Toyooka H."/>
            <person name="Matsuzaki R."/>
            <person name="Takahashi F."/>
            <person name="Nishimura Y."/>
            <person name="Kawachi M."/>
            <person name="Noguchi H."/>
            <person name="Minakuchi Y."/>
            <person name="Umen J.G."/>
            <person name="Toyoda A."/>
            <person name="Nozaki H."/>
        </authorList>
    </citation>
    <scope>NUCLEOTIDE SEQUENCE</scope>
    <source>
        <strain evidence="2">NIES-3785</strain>
    </source>
</reference>
<dbReference type="AlphaFoldDB" id="A0A8J4G999"/>
<feature type="region of interest" description="Disordered" evidence="1">
    <location>
        <begin position="362"/>
        <end position="395"/>
    </location>
</feature>
<dbReference type="Proteomes" id="UP000722791">
    <property type="component" value="Unassembled WGS sequence"/>
</dbReference>
<evidence type="ECO:0000313" key="2">
    <source>
        <dbReference type="EMBL" id="GIM02783.1"/>
    </source>
</evidence>
<name>A0A8J4G999_9CHLO</name>
<accession>A0A8J4G999</accession>
<proteinExistence type="predicted"/>
<feature type="region of interest" description="Disordered" evidence="1">
    <location>
        <begin position="719"/>
        <end position="748"/>
    </location>
</feature>
<feature type="compositionally biased region" description="Low complexity" evidence="1">
    <location>
        <begin position="264"/>
        <end position="288"/>
    </location>
</feature>
<feature type="region of interest" description="Disordered" evidence="1">
    <location>
        <begin position="433"/>
        <end position="464"/>
    </location>
</feature>
<feature type="region of interest" description="Disordered" evidence="1">
    <location>
        <begin position="797"/>
        <end position="832"/>
    </location>
</feature>
<gene>
    <name evidence="2" type="ORF">Vretimale_7616</name>
</gene>
<dbReference type="OrthoDB" id="552801at2759"/>
<organism evidence="2 3">
    <name type="scientific">Volvox reticuliferus</name>
    <dbReference type="NCBI Taxonomy" id="1737510"/>
    <lineage>
        <taxon>Eukaryota</taxon>
        <taxon>Viridiplantae</taxon>
        <taxon>Chlorophyta</taxon>
        <taxon>core chlorophytes</taxon>
        <taxon>Chlorophyceae</taxon>
        <taxon>CS clade</taxon>
        <taxon>Chlamydomonadales</taxon>
        <taxon>Volvocaceae</taxon>
        <taxon>Volvox</taxon>
    </lineage>
</organism>
<evidence type="ECO:0000256" key="1">
    <source>
        <dbReference type="SAM" id="MobiDB-lite"/>
    </source>
</evidence>
<feature type="compositionally biased region" description="Basic and acidic residues" evidence="1">
    <location>
        <begin position="727"/>
        <end position="745"/>
    </location>
</feature>
<protein>
    <submittedName>
        <fullName evidence="2">Uncharacterized protein</fullName>
    </submittedName>
</protein>
<dbReference type="EMBL" id="BNCQ01000012">
    <property type="protein sequence ID" value="GIM02783.1"/>
    <property type="molecule type" value="Genomic_DNA"/>
</dbReference>
<feature type="region of interest" description="Disordered" evidence="1">
    <location>
        <begin position="264"/>
        <end position="324"/>
    </location>
</feature>